<comment type="caution">
    <text evidence="1">The sequence shown here is derived from an EMBL/GenBank/DDBJ whole genome shotgun (WGS) entry which is preliminary data.</text>
</comment>
<keyword evidence="2" id="KW-1185">Reference proteome</keyword>
<sequence length="74" mass="8433">MKDQLIVKDPEILSGIPVFKGTRVPVKNLVDYLEAGDSLEEFLDDFPTVQKEKVVKFLNLSIKYYLAHDYESAA</sequence>
<evidence type="ECO:0000313" key="2">
    <source>
        <dbReference type="Proteomes" id="UP000631421"/>
    </source>
</evidence>
<dbReference type="EMBL" id="JACJPY010000099">
    <property type="protein sequence ID" value="MBD2152363.1"/>
    <property type="molecule type" value="Genomic_DNA"/>
</dbReference>
<dbReference type="Proteomes" id="UP000631421">
    <property type="component" value="Unassembled WGS sequence"/>
</dbReference>
<dbReference type="Gene3D" id="1.10.10.10">
    <property type="entry name" value="Winged helix-like DNA-binding domain superfamily/Winged helix DNA-binding domain"/>
    <property type="match status" value="1"/>
</dbReference>
<dbReference type="InterPro" id="IPR009057">
    <property type="entry name" value="Homeodomain-like_sf"/>
</dbReference>
<accession>A0A926UWX6</accession>
<dbReference type="Pfam" id="PF04255">
    <property type="entry name" value="DUF433"/>
    <property type="match status" value="1"/>
</dbReference>
<dbReference type="RefSeq" id="WP_190352805.1">
    <property type="nucleotide sequence ID" value="NZ_JACJPY010000099.1"/>
</dbReference>
<dbReference type="SUPFAM" id="SSF46689">
    <property type="entry name" value="Homeodomain-like"/>
    <property type="match status" value="1"/>
</dbReference>
<dbReference type="InterPro" id="IPR036388">
    <property type="entry name" value="WH-like_DNA-bd_sf"/>
</dbReference>
<dbReference type="PANTHER" id="PTHR34849">
    <property type="entry name" value="SSL5025 PROTEIN"/>
    <property type="match status" value="1"/>
</dbReference>
<dbReference type="PANTHER" id="PTHR34849:SF3">
    <property type="entry name" value="SSR2962 PROTEIN"/>
    <property type="match status" value="1"/>
</dbReference>
<gene>
    <name evidence="1" type="ORF">H6F44_19910</name>
</gene>
<protein>
    <submittedName>
        <fullName evidence="1">DUF433 domain-containing protein</fullName>
    </submittedName>
</protein>
<reference evidence="1" key="1">
    <citation type="journal article" date="2015" name="ISME J.">
        <title>Draft Genome Sequence of Streptomyces incarnatus NRRL8089, which Produces the Nucleoside Antibiotic Sinefungin.</title>
        <authorList>
            <person name="Oshima K."/>
            <person name="Hattori M."/>
            <person name="Shimizu H."/>
            <person name="Fukuda K."/>
            <person name="Nemoto M."/>
            <person name="Inagaki K."/>
            <person name="Tamura T."/>
        </authorList>
    </citation>
    <scope>NUCLEOTIDE SEQUENCE</scope>
    <source>
        <strain evidence="1">FACHB-1277</strain>
    </source>
</reference>
<name>A0A926UWX6_9CYAN</name>
<proteinExistence type="predicted"/>
<dbReference type="AlphaFoldDB" id="A0A926UWX6"/>
<reference evidence="1" key="2">
    <citation type="submission" date="2020-08" db="EMBL/GenBank/DDBJ databases">
        <authorList>
            <person name="Chen M."/>
            <person name="Teng W."/>
            <person name="Zhao L."/>
            <person name="Hu C."/>
            <person name="Zhou Y."/>
            <person name="Han B."/>
            <person name="Song L."/>
            <person name="Shu W."/>
        </authorList>
    </citation>
    <scope>NUCLEOTIDE SEQUENCE</scope>
    <source>
        <strain evidence="1">FACHB-1277</strain>
    </source>
</reference>
<evidence type="ECO:0000313" key="1">
    <source>
        <dbReference type="EMBL" id="MBD2152363.1"/>
    </source>
</evidence>
<dbReference type="InterPro" id="IPR007367">
    <property type="entry name" value="DUF433"/>
</dbReference>
<organism evidence="1 2">
    <name type="scientific">Pseudanabaena cinerea FACHB-1277</name>
    <dbReference type="NCBI Taxonomy" id="2949581"/>
    <lineage>
        <taxon>Bacteria</taxon>
        <taxon>Bacillati</taxon>
        <taxon>Cyanobacteriota</taxon>
        <taxon>Cyanophyceae</taxon>
        <taxon>Pseudanabaenales</taxon>
        <taxon>Pseudanabaenaceae</taxon>
        <taxon>Pseudanabaena</taxon>
        <taxon>Pseudanabaena cinerea</taxon>
    </lineage>
</organism>